<feature type="transmembrane region" description="Helical" evidence="1">
    <location>
        <begin position="5"/>
        <end position="25"/>
    </location>
</feature>
<feature type="transmembrane region" description="Helical" evidence="1">
    <location>
        <begin position="313"/>
        <end position="330"/>
    </location>
</feature>
<feature type="transmembrane region" description="Helical" evidence="1">
    <location>
        <begin position="182"/>
        <end position="201"/>
    </location>
</feature>
<keyword evidence="1" id="KW-0812">Transmembrane</keyword>
<sequence>MTNRVVLWIAFAVVHLVVAWLGFFMPNEPMGDVYRVYEPWSAAAWEGRGIVGVTEAWVYPQLALLPMLLAHAPGALLGDYTLGWAVLVTAVDAVAFAVLVGAGRSHGRVVAAWFWLVAIACLGPVGMYRLDGMTVPLAIIALLWLVGRPWAASILLAAATWMKVWPAALLAAALVAIRRRGAVVGGAAIVTALVIGGVVAAGGGAHALGFVAGQTGRGLQVEAPISAPYLWGALLRVDGFWVFYDQELLTFQVTGSQVDVVIAVMTPVLAVTALAIAGIGAWKASRGVSFVRLFPPLALALVAALIVCNKVGSPQFQTWLFPVIVLGLVVDRRRWALPGVLVLAVAGLTQLVYPVLYMGILYPEPIAVTVLSVRNLLLFALLAWMVVRLVRLPVPTRPALV</sequence>
<feature type="transmembrane region" description="Helical" evidence="1">
    <location>
        <begin position="289"/>
        <end position="307"/>
    </location>
</feature>
<feature type="transmembrane region" description="Helical" evidence="1">
    <location>
        <begin position="366"/>
        <end position="387"/>
    </location>
</feature>
<feature type="transmembrane region" description="Helical" evidence="1">
    <location>
        <begin position="109"/>
        <end position="130"/>
    </location>
</feature>
<dbReference type="RefSeq" id="WP_283714292.1">
    <property type="nucleotide sequence ID" value="NZ_JASJND010000001.1"/>
</dbReference>
<evidence type="ECO:0000256" key="1">
    <source>
        <dbReference type="SAM" id="Phobius"/>
    </source>
</evidence>
<comment type="caution">
    <text evidence="2">The sequence shown here is derived from an EMBL/GenBank/DDBJ whole genome shotgun (WGS) entry which is preliminary data.</text>
</comment>
<feature type="transmembrane region" description="Helical" evidence="1">
    <location>
        <begin position="82"/>
        <end position="102"/>
    </location>
</feature>
<keyword evidence="1" id="KW-0472">Membrane</keyword>
<keyword evidence="3" id="KW-1185">Reference proteome</keyword>
<reference evidence="2 3" key="1">
    <citation type="submission" date="2023-05" db="EMBL/GenBank/DDBJ databases">
        <title>Microbacterium dauci sp.nov., Isolated from Carrot Rhizosphere Soil.</title>
        <authorList>
            <person name="Xiao Z."/>
            <person name="Zheng J."/>
        </authorList>
    </citation>
    <scope>NUCLEOTIDE SEQUENCE [LARGE SCALE GENOMIC DNA]</scope>
    <source>
        <strain evidence="2 3">LX3-4</strain>
    </source>
</reference>
<keyword evidence="1" id="KW-1133">Transmembrane helix</keyword>
<proteinExistence type="predicted"/>
<protein>
    <recommendedName>
        <fullName evidence="4">DUF2029 domain-containing protein</fullName>
    </recommendedName>
</protein>
<evidence type="ECO:0008006" key="4">
    <source>
        <dbReference type="Google" id="ProtNLM"/>
    </source>
</evidence>
<feature type="transmembrane region" description="Helical" evidence="1">
    <location>
        <begin position="337"/>
        <end position="360"/>
    </location>
</feature>
<evidence type="ECO:0000313" key="2">
    <source>
        <dbReference type="EMBL" id="MDJ1112988.1"/>
    </source>
</evidence>
<gene>
    <name evidence="2" type="ORF">QNI14_00820</name>
</gene>
<dbReference type="Proteomes" id="UP001321481">
    <property type="component" value="Unassembled WGS sequence"/>
</dbReference>
<dbReference type="EMBL" id="JASJND010000001">
    <property type="protein sequence ID" value="MDJ1112988.1"/>
    <property type="molecule type" value="Genomic_DNA"/>
</dbReference>
<feature type="transmembrane region" description="Helical" evidence="1">
    <location>
        <begin position="260"/>
        <end position="282"/>
    </location>
</feature>
<name>A0ABT6Z9Z7_9MICO</name>
<organism evidence="2 3">
    <name type="scientific">Microbacterium dauci</name>
    <dbReference type="NCBI Taxonomy" id="3048008"/>
    <lineage>
        <taxon>Bacteria</taxon>
        <taxon>Bacillati</taxon>
        <taxon>Actinomycetota</taxon>
        <taxon>Actinomycetes</taxon>
        <taxon>Micrococcales</taxon>
        <taxon>Microbacteriaceae</taxon>
        <taxon>Microbacterium</taxon>
    </lineage>
</organism>
<evidence type="ECO:0000313" key="3">
    <source>
        <dbReference type="Proteomes" id="UP001321481"/>
    </source>
</evidence>
<accession>A0ABT6Z9Z7</accession>